<reference evidence="2 3" key="1">
    <citation type="submission" date="2023-01" db="EMBL/GenBank/DDBJ databases">
        <title>Analysis of 21 Apiospora genomes using comparative genomics revels a genus with tremendous synthesis potential of carbohydrate active enzymes and secondary metabolites.</title>
        <authorList>
            <person name="Sorensen T."/>
        </authorList>
    </citation>
    <scope>NUCLEOTIDE SEQUENCE [LARGE SCALE GENOMIC DNA]</scope>
    <source>
        <strain evidence="2 3">CBS 135458</strain>
    </source>
</reference>
<evidence type="ECO:0000313" key="2">
    <source>
        <dbReference type="EMBL" id="KAK8073426.1"/>
    </source>
</evidence>
<protein>
    <submittedName>
        <fullName evidence="2">Heterokaryon incompatibility protein</fullName>
    </submittedName>
</protein>
<keyword evidence="3" id="KW-1185">Reference proteome</keyword>
<dbReference type="GeneID" id="92088797"/>
<dbReference type="RefSeq" id="XP_066717901.1">
    <property type="nucleotide sequence ID" value="XM_066855734.1"/>
</dbReference>
<dbReference type="InterPro" id="IPR058525">
    <property type="entry name" value="DUF8212"/>
</dbReference>
<proteinExistence type="predicted"/>
<feature type="domain" description="DUF8212" evidence="1">
    <location>
        <begin position="518"/>
        <end position="601"/>
    </location>
</feature>
<evidence type="ECO:0000313" key="3">
    <source>
        <dbReference type="Proteomes" id="UP001480595"/>
    </source>
</evidence>
<accession>A0ABR1VQ98</accession>
<sequence>MPRVVKLYTHIFKFLNEAMCLYQSKSKRVKAYLNDKYYPNNFQPLTANIRKAIANIRHGADLITQQRVGYLVDRVDHSRDLRIAADGIRNEAPVAVEARNQLVLESFNNIGKSSTETLCAVGEQFFYDQEQKAQLDSRLAESREAQLESEQLSNDDESAISNSNWISRTNLRRQADIVLTKFTDDGREELKNILRGNSSPMIPQEVSISIQSWIQNKTSQLLWVEGPVMTDTGSGLPLTALRIYEVTMQAEIPCVSFFCKSRYGFMSANSTTSGSTLMALLYTVADQLINLLPSTFESASKISLDTIDTSASEINATALAALDVIEELLLYAPPTVTFIIDGLELVNNTTELPHLRRFIELLRTASGSEKVFKILLTTNGNSRALGKAIHFNSMHRWYKQSRVCYAYLEDVHVYDDTCDCRWLRRGWKLQELIAPLEVLFFNKNRELFGKRTDLGQMLEQVTGIDHKFLRGVSLDEATVAARMSWVSRRSTTRTEDAGYCLLGMFDINMPLMYGEGDKAFRRLQEEIIRLNPEDHTLYAWGHPVDVHLDELRDSTIDIPALKPSMADGAPATQLHGLLAASPKDFVYSRDVISSPMSSVYRHIFGRDEAR</sequence>
<dbReference type="PANTHER" id="PTHR10622:SF10">
    <property type="entry name" value="HET DOMAIN-CONTAINING PROTEIN"/>
    <property type="match status" value="1"/>
</dbReference>
<dbReference type="Pfam" id="PF26640">
    <property type="entry name" value="DUF8212"/>
    <property type="match status" value="1"/>
</dbReference>
<dbReference type="Proteomes" id="UP001480595">
    <property type="component" value="Unassembled WGS sequence"/>
</dbReference>
<organism evidence="2 3">
    <name type="scientific">Apiospora phragmitis</name>
    <dbReference type="NCBI Taxonomy" id="2905665"/>
    <lineage>
        <taxon>Eukaryota</taxon>
        <taxon>Fungi</taxon>
        <taxon>Dikarya</taxon>
        <taxon>Ascomycota</taxon>
        <taxon>Pezizomycotina</taxon>
        <taxon>Sordariomycetes</taxon>
        <taxon>Xylariomycetidae</taxon>
        <taxon>Amphisphaeriales</taxon>
        <taxon>Apiosporaceae</taxon>
        <taxon>Apiospora</taxon>
    </lineage>
</organism>
<dbReference type="EMBL" id="JAQQWL010000005">
    <property type="protein sequence ID" value="KAK8073426.1"/>
    <property type="molecule type" value="Genomic_DNA"/>
</dbReference>
<evidence type="ECO:0000259" key="1">
    <source>
        <dbReference type="Pfam" id="PF26640"/>
    </source>
</evidence>
<comment type="caution">
    <text evidence="2">The sequence shown here is derived from an EMBL/GenBank/DDBJ whole genome shotgun (WGS) entry which is preliminary data.</text>
</comment>
<name>A0ABR1VQ98_9PEZI</name>
<gene>
    <name evidence="2" type="ORF">PG994_004325</name>
</gene>
<dbReference type="PANTHER" id="PTHR10622">
    <property type="entry name" value="HET DOMAIN-CONTAINING PROTEIN"/>
    <property type="match status" value="1"/>
</dbReference>